<dbReference type="InterPro" id="IPR055247">
    <property type="entry name" value="InsJ-like_HTH"/>
</dbReference>
<name>A0ABU9QT51_9BURK</name>
<gene>
    <name evidence="4" type="ORF">V4C55_44475</name>
</gene>
<dbReference type="Pfam" id="PF13592">
    <property type="entry name" value="HTH_33"/>
    <property type="match status" value="1"/>
</dbReference>
<evidence type="ECO:0000313" key="4">
    <source>
        <dbReference type="EMBL" id="MEM5292656.1"/>
    </source>
</evidence>
<evidence type="ECO:0000259" key="1">
    <source>
        <dbReference type="Pfam" id="PF13358"/>
    </source>
</evidence>
<dbReference type="InterPro" id="IPR047655">
    <property type="entry name" value="Transpos_IS630-like"/>
</dbReference>
<reference evidence="4 5" key="1">
    <citation type="submission" date="2024-01" db="EMBL/GenBank/DDBJ databases">
        <title>The diversity of rhizobia nodulating Mimosa spp. in eleven states of Brazil covering several biomes is determined by host plant, location, and edaphic factors.</title>
        <authorList>
            <person name="Rouws L."/>
            <person name="Barauna A."/>
            <person name="Beukes C."/>
            <person name="De Faria S.M."/>
            <person name="Gross E."/>
            <person name="Dos Reis Junior F.B."/>
            <person name="Simon M."/>
            <person name="Maluk M."/>
            <person name="Odee D.W."/>
            <person name="Kenicer G."/>
            <person name="Young J.P.W."/>
            <person name="Reis V.M."/>
            <person name="Zilli J."/>
            <person name="James E.K."/>
        </authorList>
    </citation>
    <scope>NUCLEOTIDE SEQUENCE [LARGE SCALE GENOMIC DNA]</scope>
    <source>
        <strain evidence="4 5">JPY77</strain>
    </source>
</reference>
<dbReference type="PANTHER" id="PTHR46564:SF1">
    <property type="entry name" value="TRANSPOSASE"/>
    <property type="match status" value="1"/>
</dbReference>
<evidence type="ECO:0000259" key="3">
    <source>
        <dbReference type="Pfam" id="PF13592"/>
    </source>
</evidence>
<dbReference type="Pfam" id="PF13358">
    <property type="entry name" value="DDE_3"/>
    <property type="match status" value="1"/>
</dbReference>
<dbReference type="Gene3D" id="3.30.420.10">
    <property type="entry name" value="Ribonuclease H-like superfamily/Ribonuclease H"/>
    <property type="match status" value="1"/>
</dbReference>
<keyword evidence="5" id="KW-1185">Reference proteome</keyword>
<dbReference type="NCBIfam" id="NF033545">
    <property type="entry name" value="transpos_IS630"/>
    <property type="match status" value="1"/>
</dbReference>
<dbReference type="PANTHER" id="PTHR46564">
    <property type="entry name" value="TRANSPOSASE"/>
    <property type="match status" value="1"/>
</dbReference>
<evidence type="ECO:0000313" key="5">
    <source>
        <dbReference type="Proteomes" id="UP001494588"/>
    </source>
</evidence>
<evidence type="ECO:0000259" key="2">
    <source>
        <dbReference type="Pfam" id="PF13518"/>
    </source>
</evidence>
<proteinExistence type="predicted"/>
<feature type="domain" description="Insertion element IS150 protein InsJ-like helix-turn-helix" evidence="2">
    <location>
        <begin position="23"/>
        <end position="69"/>
    </location>
</feature>
<dbReference type="InterPro" id="IPR038717">
    <property type="entry name" value="Tc1-like_DDE_dom"/>
</dbReference>
<dbReference type="SUPFAM" id="SSF46689">
    <property type="entry name" value="Homeodomain-like"/>
    <property type="match status" value="1"/>
</dbReference>
<organism evidence="4 5">
    <name type="scientific">Paraburkholderia sabiae</name>
    <dbReference type="NCBI Taxonomy" id="273251"/>
    <lineage>
        <taxon>Bacteria</taxon>
        <taxon>Pseudomonadati</taxon>
        <taxon>Pseudomonadota</taxon>
        <taxon>Betaproteobacteria</taxon>
        <taxon>Burkholderiales</taxon>
        <taxon>Burkholderiaceae</taxon>
        <taxon>Paraburkholderia</taxon>
    </lineage>
</organism>
<dbReference type="RefSeq" id="WP_307792603.1">
    <property type="nucleotide sequence ID" value="NZ_CAJHCS010000128.1"/>
</dbReference>
<dbReference type="Pfam" id="PF13518">
    <property type="entry name" value="HTH_28"/>
    <property type="match status" value="1"/>
</dbReference>
<accession>A0ABU9QT51</accession>
<feature type="non-terminal residue" evidence="4">
    <location>
        <position position="1"/>
    </location>
</feature>
<dbReference type="InterPro" id="IPR009057">
    <property type="entry name" value="Homeodomain-like_sf"/>
</dbReference>
<feature type="domain" description="Tc1-like transposase DDE" evidence="1">
    <location>
        <begin position="173"/>
        <end position="314"/>
    </location>
</feature>
<dbReference type="InterPro" id="IPR036397">
    <property type="entry name" value="RNaseH_sf"/>
</dbReference>
<feature type="domain" description="Winged helix-turn helix" evidence="3">
    <location>
        <begin position="100"/>
        <end position="157"/>
    </location>
</feature>
<sequence>SMKRKNDARKLDGATQVHVRKMVVQAVRGGMTQTAAANIYSVSLRAVSKWMKLSREGGWRALKPGKRGRQPGSGRLNHTQAVRIRKLIIERMPDQLALPFHLWTRESVVQLIEREYGITVSATTAGRYLKAWGMSAQKPVSRTYERNDTAIARWLDEDYPKIAKEAKQEEATILWGDETGLRSDHVSGTSFALKGQTPLVRSTGKRFGCNMISAISNRGTLSFMVFEGTFKNATFIEFMKRLLKQATRKIYLIVDGHPVHRSVAVRRFVADNAEHLRLIRLPGYCPELNPDELLNQDVKTNALGKSRPTSKAELIGNVRRHLHRRQKEPHVIRNLFQEKHVRYAA</sequence>
<dbReference type="EMBL" id="JAZHGC010000168">
    <property type="protein sequence ID" value="MEM5292656.1"/>
    <property type="molecule type" value="Genomic_DNA"/>
</dbReference>
<protein>
    <submittedName>
        <fullName evidence="4">IS630 family transposase</fullName>
    </submittedName>
</protein>
<comment type="caution">
    <text evidence="4">The sequence shown here is derived from an EMBL/GenBank/DDBJ whole genome shotgun (WGS) entry which is preliminary data.</text>
</comment>
<dbReference type="Proteomes" id="UP001494588">
    <property type="component" value="Unassembled WGS sequence"/>
</dbReference>
<dbReference type="InterPro" id="IPR025959">
    <property type="entry name" value="Winged_HTH_dom"/>
</dbReference>